<dbReference type="Pfam" id="PF08704">
    <property type="entry name" value="GCD14"/>
    <property type="match status" value="1"/>
</dbReference>
<feature type="domain" description="tRNA (adenine(58)-N(1))-methyltransferase catalytic subunit TRM61 C-terminal" evidence="7">
    <location>
        <begin position="57"/>
        <end position="228"/>
    </location>
</feature>
<keyword evidence="3 5" id="KW-0949">S-adenosyl-L-methionine</keyword>
<feature type="binding site" evidence="6">
    <location>
        <position position="171"/>
    </location>
    <ligand>
        <name>S-adenosyl-L-methionine</name>
        <dbReference type="ChEBI" id="CHEBI:59789"/>
    </ligand>
</feature>
<sequence>MNDGDLAQLVGLRHKSFIVRIKQGGELQTHRGIVRFDDIIGKPWGSRVRSHLGNPFYVLQPALGDLLKELPRNTQILYPKDIGFILIQMGIGEGQVVLEAGTGSGSLTSAMAFAVGNSGKVITYEAREEMQKLARKNISRLGLEDRVEFKLRELTAEQGFDEEGVDALFLDLPNPYDYIHHARSALKLGGFFGSILPTANQVSRLLLALRQFDFAFVDVCEVLLRYYKPEPERFRPVDRMVAHTGFLIFARPVLLENTNDSIDDLEEGGEEDIED</sequence>
<dbReference type="PANTHER" id="PTHR12133">
    <property type="entry name" value="TRNA (ADENINE(58)-N(1))-METHYLTRANSFERASE"/>
    <property type="match status" value="1"/>
</dbReference>
<keyword evidence="4 5" id="KW-0819">tRNA processing</keyword>
<dbReference type="Pfam" id="PF14801">
    <property type="entry name" value="TrmI-like_N"/>
    <property type="match status" value="1"/>
</dbReference>
<evidence type="ECO:0000256" key="5">
    <source>
        <dbReference type="PIRNR" id="PIRNR017269"/>
    </source>
</evidence>
<dbReference type="PANTHER" id="PTHR12133:SF1">
    <property type="entry name" value="TRNA (ADENINE(58)-N(1))-METHYLTRANSFERASE, MITOCHONDRIAL"/>
    <property type="match status" value="1"/>
</dbReference>
<dbReference type="GO" id="GO:0031515">
    <property type="term" value="C:tRNA (m1A) methyltransferase complex"/>
    <property type="evidence" value="ECO:0007669"/>
    <property type="project" value="UniProtKB-UniRule"/>
</dbReference>
<keyword evidence="1 5" id="KW-0489">Methyltransferase</keyword>
<dbReference type="EC" id="2.1.1.220" evidence="5"/>
<dbReference type="SUPFAM" id="SSF53335">
    <property type="entry name" value="S-adenosyl-L-methionine-dependent methyltransferases"/>
    <property type="match status" value="1"/>
</dbReference>
<gene>
    <name evidence="8" type="ORF">AC812_02300</name>
</gene>
<feature type="binding site" evidence="6">
    <location>
        <position position="125"/>
    </location>
    <ligand>
        <name>S-adenosyl-L-methionine</name>
        <dbReference type="ChEBI" id="CHEBI:59789"/>
    </ligand>
</feature>
<dbReference type="PIRSF" id="PIRSF017269">
    <property type="entry name" value="GCD14"/>
    <property type="match status" value="1"/>
</dbReference>
<name>A0A0P6XXF8_9CHLR</name>
<dbReference type="STRING" id="360411.AC812_02300"/>
<keyword evidence="2 5" id="KW-0808">Transferase</keyword>
<comment type="similarity">
    <text evidence="5">Belongs to the class I-like SAM-binding methyltransferase superfamily. TRM61 family.</text>
</comment>
<dbReference type="GO" id="GO:0030488">
    <property type="term" value="P:tRNA methylation"/>
    <property type="evidence" value="ECO:0007669"/>
    <property type="project" value="InterPro"/>
</dbReference>
<keyword evidence="9" id="KW-1185">Reference proteome</keyword>
<evidence type="ECO:0000256" key="1">
    <source>
        <dbReference type="ARBA" id="ARBA00022603"/>
    </source>
</evidence>
<comment type="function">
    <text evidence="5">Catalyzes the S-adenosyl-L-methionine-dependent formation of N(1)-methyladenine at position 58 (m1A58) in tRNA.</text>
</comment>
<comment type="catalytic activity">
    <reaction evidence="5">
        <text>adenosine(58) in tRNA + S-adenosyl-L-methionine = N(1)-methyladenosine(58) in tRNA + S-adenosyl-L-homocysteine + H(+)</text>
        <dbReference type="Rhea" id="RHEA:43152"/>
        <dbReference type="Rhea" id="RHEA-COMP:10365"/>
        <dbReference type="Rhea" id="RHEA-COMP:10366"/>
        <dbReference type="ChEBI" id="CHEBI:15378"/>
        <dbReference type="ChEBI" id="CHEBI:57856"/>
        <dbReference type="ChEBI" id="CHEBI:59789"/>
        <dbReference type="ChEBI" id="CHEBI:74411"/>
        <dbReference type="ChEBI" id="CHEBI:74491"/>
        <dbReference type="EC" id="2.1.1.220"/>
    </reaction>
</comment>
<evidence type="ECO:0000256" key="6">
    <source>
        <dbReference type="PIRSR" id="PIRSR017269-1"/>
    </source>
</evidence>
<dbReference type="GO" id="GO:0160107">
    <property type="term" value="F:tRNA (adenine(58)-N1)-methyltransferase activity"/>
    <property type="evidence" value="ECO:0007669"/>
    <property type="project" value="UniProtKB-EC"/>
</dbReference>
<dbReference type="Gene3D" id="3.40.50.150">
    <property type="entry name" value="Vaccinia Virus protein VP39"/>
    <property type="match status" value="1"/>
</dbReference>
<dbReference type="Proteomes" id="UP000050514">
    <property type="component" value="Unassembled WGS sequence"/>
</dbReference>
<proteinExistence type="inferred from homology"/>
<dbReference type="InterPro" id="IPR049470">
    <property type="entry name" value="TRM61_C"/>
</dbReference>
<dbReference type="Gene3D" id="3.10.330.20">
    <property type="match status" value="1"/>
</dbReference>
<organism evidence="8 9">
    <name type="scientific">Bellilinea caldifistulae</name>
    <dbReference type="NCBI Taxonomy" id="360411"/>
    <lineage>
        <taxon>Bacteria</taxon>
        <taxon>Bacillati</taxon>
        <taxon>Chloroflexota</taxon>
        <taxon>Anaerolineae</taxon>
        <taxon>Anaerolineales</taxon>
        <taxon>Anaerolineaceae</taxon>
        <taxon>Bellilinea</taxon>
    </lineage>
</organism>
<evidence type="ECO:0000256" key="2">
    <source>
        <dbReference type="ARBA" id="ARBA00022679"/>
    </source>
</evidence>
<dbReference type="PROSITE" id="PS51620">
    <property type="entry name" value="SAM_TRM61"/>
    <property type="match status" value="1"/>
</dbReference>
<dbReference type="AlphaFoldDB" id="A0A0P6XXF8"/>
<evidence type="ECO:0000313" key="9">
    <source>
        <dbReference type="Proteomes" id="UP000050514"/>
    </source>
</evidence>
<evidence type="ECO:0000256" key="3">
    <source>
        <dbReference type="ARBA" id="ARBA00022691"/>
    </source>
</evidence>
<dbReference type="PATRIC" id="fig|360411.5.peg.1019"/>
<accession>A0A0P6XXF8</accession>
<protein>
    <recommendedName>
        <fullName evidence="5">tRNA (adenine(58)-N(1))-methyltransferase TrmI</fullName>
        <ecNumber evidence="5">2.1.1.220</ecNumber>
    </recommendedName>
</protein>
<comment type="subunit">
    <text evidence="5">Homotetramer composed of a dimer of dimers.</text>
</comment>
<dbReference type="EMBL" id="LGHJ01000007">
    <property type="protein sequence ID" value="KPL78072.1"/>
    <property type="molecule type" value="Genomic_DNA"/>
</dbReference>
<evidence type="ECO:0000259" key="7">
    <source>
        <dbReference type="Pfam" id="PF08704"/>
    </source>
</evidence>
<feature type="binding site" evidence="6">
    <location>
        <begin position="104"/>
        <end position="107"/>
    </location>
    <ligand>
        <name>S-adenosyl-L-methionine</name>
        <dbReference type="ChEBI" id="CHEBI:59789"/>
    </ligand>
</feature>
<reference evidence="8 9" key="1">
    <citation type="submission" date="2015-07" db="EMBL/GenBank/DDBJ databases">
        <title>Draft genome of Bellilinea caldifistulae DSM 17877.</title>
        <authorList>
            <person name="Hemp J."/>
            <person name="Ward L.M."/>
            <person name="Pace L.A."/>
            <person name="Fischer W.W."/>
        </authorList>
    </citation>
    <scope>NUCLEOTIDE SEQUENCE [LARGE SCALE GENOMIC DNA]</scope>
    <source>
        <strain evidence="8 9">GOMI-1</strain>
    </source>
</reference>
<dbReference type="FunFam" id="3.10.330.20:FF:000003">
    <property type="entry name" value="tRNA (Adenine(58)-N(1))-methyltransferase, mitochondrial isoform X1"/>
    <property type="match status" value="1"/>
</dbReference>
<evidence type="ECO:0000313" key="8">
    <source>
        <dbReference type="EMBL" id="KPL78072.1"/>
    </source>
</evidence>
<comment type="caution">
    <text evidence="8">The sequence shown here is derived from an EMBL/GenBank/DDBJ whole genome shotgun (WGS) entry which is preliminary data.</text>
</comment>
<dbReference type="CDD" id="cd02440">
    <property type="entry name" value="AdoMet_MTases"/>
    <property type="match status" value="1"/>
</dbReference>
<dbReference type="InterPro" id="IPR014816">
    <property type="entry name" value="tRNA_MeTrfase_Gcd14"/>
</dbReference>
<dbReference type="InterPro" id="IPR029063">
    <property type="entry name" value="SAM-dependent_MTases_sf"/>
</dbReference>
<evidence type="ECO:0000256" key="4">
    <source>
        <dbReference type="ARBA" id="ARBA00022694"/>
    </source>
</evidence>